<organism evidence="2 3">
    <name type="scientific">Poseidonibacter parvus</name>
    <dbReference type="NCBI Taxonomy" id="1850254"/>
    <lineage>
        <taxon>Bacteria</taxon>
        <taxon>Pseudomonadati</taxon>
        <taxon>Campylobacterota</taxon>
        <taxon>Epsilonproteobacteria</taxon>
        <taxon>Campylobacterales</taxon>
        <taxon>Arcobacteraceae</taxon>
        <taxon>Poseidonibacter</taxon>
    </lineage>
</organism>
<feature type="transmembrane region" description="Helical" evidence="1">
    <location>
        <begin position="89"/>
        <end position="114"/>
    </location>
</feature>
<evidence type="ECO:0000313" key="3">
    <source>
        <dbReference type="Proteomes" id="UP000186074"/>
    </source>
</evidence>
<reference evidence="2 3" key="1">
    <citation type="submission" date="2017-01" db="EMBL/GenBank/DDBJ databases">
        <title>Genome sequencing of Arcobacter sp. LPB0137.</title>
        <authorList>
            <person name="Lee G.-W."/>
            <person name="Yi H."/>
        </authorList>
    </citation>
    <scope>NUCLEOTIDE SEQUENCE [LARGE SCALE GENOMIC DNA]</scope>
    <source>
        <strain evidence="2 3">LPB0137</strain>
    </source>
</reference>
<keyword evidence="3" id="KW-1185">Reference proteome</keyword>
<dbReference type="RefSeq" id="WP_076086319.1">
    <property type="nucleotide sequence ID" value="NZ_CP019070.1"/>
</dbReference>
<dbReference type="STRING" id="1850254.LPB137_07130"/>
<protein>
    <recommendedName>
        <fullName evidence="4">MAPEG family protein</fullName>
    </recommendedName>
</protein>
<evidence type="ECO:0000313" key="2">
    <source>
        <dbReference type="EMBL" id="APW65638.1"/>
    </source>
</evidence>
<dbReference type="AlphaFoldDB" id="A0A1P8KM84"/>
<gene>
    <name evidence="2" type="ORF">LPB137_07130</name>
</gene>
<keyword evidence="1" id="KW-1133">Transmembrane helix</keyword>
<evidence type="ECO:0000256" key="1">
    <source>
        <dbReference type="SAM" id="Phobius"/>
    </source>
</evidence>
<accession>A0A1P8KM84</accession>
<dbReference type="KEGG" id="alp:LPB137_07130"/>
<keyword evidence="1" id="KW-0472">Membrane</keyword>
<feature type="transmembrane region" description="Helical" evidence="1">
    <location>
        <begin position="134"/>
        <end position="156"/>
    </location>
</feature>
<dbReference type="Proteomes" id="UP000186074">
    <property type="component" value="Chromosome"/>
</dbReference>
<dbReference type="OrthoDB" id="5365871at2"/>
<sequence>MKYLTLFLKIIAYAITLPLFIIWLLFCAIIALIGAFLPKKNIAINLDNVKRKQTVCSVLNKKGLLSNEEYNFETNEVASQYEGTAFTGYLLILAPIIFLLKNTSFADSFVLIIVHKWMDVHNFKKPTGYKANKFYLGLANTCVAIAANVGQFLHLLK</sequence>
<proteinExistence type="predicted"/>
<name>A0A1P8KM84_9BACT</name>
<dbReference type="EMBL" id="CP019070">
    <property type="protein sequence ID" value="APW65638.1"/>
    <property type="molecule type" value="Genomic_DNA"/>
</dbReference>
<keyword evidence="1" id="KW-0812">Transmembrane</keyword>
<evidence type="ECO:0008006" key="4">
    <source>
        <dbReference type="Google" id="ProtNLM"/>
    </source>
</evidence>
<feature type="transmembrane region" description="Helical" evidence="1">
    <location>
        <begin position="12"/>
        <end position="37"/>
    </location>
</feature>